<dbReference type="PANTHER" id="PTHR47829">
    <property type="entry name" value="HYDROLASE, PUTATIVE (AFU_ORTHOLOGUE AFUA_1G12880)-RELATED"/>
    <property type="match status" value="1"/>
</dbReference>
<dbReference type="Gene3D" id="1.10.150.240">
    <property type="entry name" value="Putative phosphatase, domain 2"/>
    <property type="match status" value="1"/>
</dbReference>
<dbReference type="AlphaFoldDB" id="A0A409Y7Q8"/>
<dbReference type="InterPro" id="IPR023214">
    <property type="entry name" value="HAD_sf"/>
</dbReference>
<dbReference type="CDD" id="cd02603">
    <property type="entry name" value="HAD_sEH-N_like"/>
    <property type="match status" value="1"/>
</dbReference>
<dbReference type="EMBL" id="NHYE01001079">
    <property type="protein sequence ID" value="PPQ99122.1"/>
    <property type="molecule type" value="Genomic_DNA"/>
</dbReference>
<gene>
    <name evidence="1" type="ORF">CVT26_014372</name>
</gene>
<dbReference type="InterPro" id="IPR006439">
    <property type="entry name" value="HAD-SF_hydro_IA"/>
</dbReference>
<dbReference type="InParanoid" id="A0A409Y7Q8"/>
<comment type="caution">
    <text evidence="1">The sequence shown here is derived from an EMBL/GenBank/DDBJ whole genome shotgun (WGS) entry which is preliminary data.</text>
</comment>
<dbReference type="NCBIfam" id="TIGR01509">
    <property type="entry name" value="HAD-SF-IA-v3"/>
    <property type="match status" value="1"/>
</dbReference>
<dbReference type="Proteomes" id="UP000284706">
    <property type="component" value="Unassembled WGS sequence"/>
</dbReference>
<dbReference type="InterPro" id="IPR052898">
    <property type="entry name" value="ACAD10-like"/>
</dbReference>
<dbReference type="SFLD" id="SFLDG01129">
    <property type="entry name" value="C1.5:_HAD__Beta-PGM__Phosphata"/>
    <property type="match status" value="1"/>
</dbReference>
<dbReference type="Pfam" id="PF00702">
    <property type="entry name" value="Hydrolase"/>
    <property type="match status" value="1"/>
</dbReference>
<organism evidence="1 2">
    <name type="scientific">Gymnopilus dilepis</name>
    <dbReference type="NCBI Taxonomy" id="231916"/>
    <lineage>
        <taxon>Eukaryota</taxon>
        <taxon>Fungi</taxon>
        <taxon>Dikarya</taxon>
        <taxon>Basidiomycota</taxon>
        <taxon>Agaricomycotina</taxon>
        <taxon>Agaricomycetes</taxon>
        <taxon>Agaricomycetidae</taxon>
        <taxon>Agaricales</taxon>
        <taxon>Agaricineae</taxon>
        <taxon>Hymenogastraceae</taxon>
        <taxon>Gymnopilus</taxon>
    </lineage>
</organism>
<reference evidence="1 2" key="1">
    <citation type="journal article" date="2018" name="Evol. Lett.">
        <title>Horizontal gene cluster transfer increased hallucinogenic mushroom diversity.</title>
        <authorList>
            <person name="Reynolds H.T."/>
            <person name="Vijayakumar V."/>
            <person name="Gluck-Thaler E."/>
            <person name="Korotkin H.B."/>
            <person name="Matheny P.B."/>
            <person name="Slot J.C."/>
        </authorList>
    </citation>
    <scope>NUCLEOTIDE SEQUENCE [LARGE SCALE GENOMIC DNA]</scope>
    <source>
        <strain evidence="1 2">SRW20</strain>
    </source>
</reference>
<dbReference type="STRING" id="231916.A0A409Y7Q8"/>
<dbReference type="GO" id="GO:0016791">
    <property type="term" value="F:phosphatase activity"/>
    <property type="evidence" value="ECO:0007669"/>
    <property type="project" value="UniProtKB-ARBA"/>
</dbReference>
<dbReference type="InterPro" id="IPR023198">
    <property type="entry name" value="PGP-like_dom2"/>
</dbReference>
<dbReference type="SFLD" id="SFLDS00003">
    <property type="entry name" value="Haloacid_Dehalogenase"/>
    <property type="match status" value="1"/>
</dbReference>
<name>A0A409Y7Q8_9AGAR</name>
<accession>A0A409Y7Q8</accession>
<proteinExistence type="predicted"/>
<dbReference type="OrthoDB" id="1694274at2759"/>
<dbReference type="SUPFAM" id="SSF56784">
    <property type="entry name" value="HAD-like"/>
    <property type="match status" value="1"/>
</dbReference>
<dbReference type="Gene3D" id="3.40.50.1000">
    <property type="entry name" value="HAD superfamily/HAD-like"/>
    <property type="match status" value="1"/>
</dbReference>
<dbReference type="PRINTS" id="PR00413">
    <property type="entry name" value="HADHALOGNASE"/>
</dbReference>
<keyword evidence="2" id="KW-1185">Reference proteome</keyword>
<protein>
    <submittedName>
        <fullName evidence="1">Uncharacterized protein</fullName>
    </submittedName>
</protein>
<dbReference type="PANTHER" id="PTHR47829:SF1">
    <property type="entry name" value="HAD FAMILY PHOSPHATASE"/>
    <property type="match status" value="1"/>
</dbReference>
<sequence>MTPICDKRRPMFQAVIFDIGGVVLQSPFIAIAQYEHKLGLPLNYINCSIVGRGHNGAWQKFERGELELLEFYEAFGRELSDVTKGNMWYREYCKRKALPCSGLPTELKIDGRELFGAMMQASRQYDPHVRSAILRLRAAGKHKVIALTNNFTRVDVPPKEREFLGWTEGTIPSHLLDLFDDFCDSSVCGLRKPDPEFYLLACRRNGFKPSEAIFLDDIGLNLKTAKALGMETILVKIGETLAAVKELEKKAGLDLTSQAYDSKL</sequence>
<evidence type="ECO:0000313" key="2">
    <source>
        <dbReference type="Proteomes" id="UP000284706"/>
    </source>
</evidence>
<evidence type="ECO:0000313" key="1">
    <source>
        <dbReference type="EMBL" id="PPQ99122.1"/>
    </source>
</evidence>
<dbReference type="InterPro" id="IPR036412">
    <property type="entry name" value="HAD-like_sf"/>
</dbReference>